<dbReference type="InterPro" id="IPR013249">
    <property type="entry name" value="RNA_pol_sigma70_r4_t2"/>
</dbReference>
<dbReference type="EMBL" id="LAZR01000954">
    <property type="protein sequence ID" value="KKN53846.1"/>
    <property type="molecule type" value="Genomic_DNA"/>
</dbReference>
<dbReference type="Gene3D" id="1.10.10.10">
    <property type="entry name" value="Winged helix-like DNA-binding domain superfamily/Winged helix DNA-binding domain"/>
    <property type="match status" value="2"/>
</dbReference>
<dbReference type="Pfam" id="PF08281">
    <property type="entry name" value="Sigma70_r4_2"/>
    <property type="match status" value="1"/>
</dbReference>
<dbReference type="InterPro" id="IPR016032">
    <property type="entry name" value="Sig_transdc_resp-reg_C-effctor"/>
</dbReference>
<organism evidence="2">
    <name type="scientific">marine sediment metagenome</name>
    <dbReference type="NCBI Taxonomy" id="412755"/>
    <lineage>
        <taxon>unclassified sequences</taxon>
        <taxon>metagenomes</taxon>
        <taxon>ecological metagenomes</taxon>
    </lineage>
</organism>
<sequence length="125" mass="14414">MKRLITERQEQIYRMRHHDFGGMSTKEVAAELGIIIQAVNEHMHKMRKKAPQLFPILTKRQAEILNLHSQLGLSPKEIGLRLGISDITVRGTLHKLQHPNIFVPGKKGTSAEYETWMDFAVKQKF</sequence>
<dbReference type="SUPFAM" id="SSF88659">
    <property type="entry name" value="Sigma3 and sigma4 domains of RNA polymerase sigma factors"/>
    <property type="match status" value="1"/>
</dbReference>
<proteinExistence type="predicted"/>
<dbReference type="InterPro" id="IPR036388">
    <property type="entry name" value="WH-like_DNA-bd_sf"/>
</dbReference>
<feature type="domain" description="RNA polymerase sigma factor 70 region 4 type 2" evidence="1">
    <location>
        <begin position="57"/>
        <end position="94"/>
    </location>
</feature>
<name>A0A0F9TXL0_9ZZZZ</name>
<evidence type="ECO:0000259" key="1">
    <source>
        <dbReference type="Pfam" id="PF08281"/>
    </source>
</evidence>
<accession>A0A0F9TXL0</accession>
<dbReference type="InterPro" id="IPR013324">
    <property type="entry name" value="RNA_pol_sigma_r3/r4-like"/>
</dbReference>
<dbReference type="GO" id="GO:0016987">
    <property type="term" value="F:sigma factor activity"/>
    <property type="evidence" value="ECO:0007669"/>
    <property type="project" value="InterPro"/>
</dbReference>
<evidence type="ECO:0000313" key="2">
    <source>
        <dbReference type="EMBL" id="KKN53846.1"/>
    </source>
</evidence>
<dbReference type="GO" id="GO:0003677">
    <property type="term" value="F:DNA binding"/>
    <property type="evidence" value="ECO:0007669"/>
    <property type="project" value="InterPro"/>
</dbReference>
<protein>
    <recommendedName>
        <fullName evidence="1">RNA polymerase sigma factor 70 region 4 type 2 domain-containing protein</fullName>
    </recommendedName>
</protein>
<gene>
    <name evidence="2" type="ORF">LCGC14_0598050</name>
</gene>
<dbReference type="AlphaFoldDB" id="A0A0F9TXL0"/>
<dbReference type="SUPFAM" id="SSF46894">
    <property type="entry name" value="C-terminal effector domain of the bipartite response regulators"/>
    <property type="match status" value="1"/>
</dbReference>
<reference evidence="2" key="1">
    <citation type="journal article" date="2015" name="Nature">
        <title>Complex archaea that bridge the gap between prokaryotes and eukaryotes.</title>
        <authorList>
            <person name="Spang A."/>
            <person name="Saw J.H."/>
            <person name="Jorgensen S.L."/>
            <person name="Zaremba-Niedzwiedzka K."/>
            <person name="Martijn J."/>
            <person name="Lind A.E."/>
            <person name="van Eijk R."/>
            <person name="Schleper C."/>
            <person name="Guy L."/>
            <person name="Ettema T.J."/>
        </authorList>
    </citation>
    <scope>NUCLEOTIDE SEQUENCE</scope>
</reference>
<dbReference type="GO" id="GO:0006352">
    <property type="term" value="P:DNA-templated transcription initiation"/>
    <property type="evidence" value="ECO:0007669"/>
    <property type="project" value="InterPro"/>
</dbReference>
<comment type="caution">
    <text evidence="2">The sequence shown here is derived from an EMBL/GenBank/DDBJ whole genome shotgun (WGS) entry which is preliminary data.</text>
</comment>